<dbReference type="PANTHER" id="PTHR48103:SF2">
    <property type="entry name" value="MIDASIN"/>
    <property type="match status" value="1"/>
</dbReference>
<keyword evidence="2" id="KW-0067">ATP-binding</keyword>
<keyword evidence="4" id="KW-1185">Reference proteome</keyword>
<dbReference type="PANTHER" id="PTHR48103">
    <property type="entry name" value="MIDASIN-RELATED"/>
    <property type="match status" value="1"/>
</dbReference>
<dbReference type="Proteomes" id="UP000015102">
    <property type="component" value="Unassembled WGS sequence"/>
</dbReference>
<reference evidence="4" key="1">
    <citation type="submission" date="2013-02" db="EMBL/GenBank/DDBJ databases">
        <authorList>
            <person name="Hughes D."/>
        </authorList>
    </citation>
    <scope>NUCLEOTIDE SEQUENCE</scope>
    <source>
        <strain>Durham</strain>
        <strain evidence="4">NC isolate 2 -- Noor lab</strain>
    </source>
</reference>
<dbReference type="EMBL" id="CAQQ02059174">
    <property type="status" value="NOT_ANNOTATED_CDS"/>
    <property type="molecule type" value="Genomic_DNA"/>
</dbReference>
<dbReference type="HOGENOM" id="CLU_708423_0_0_1"/>
<evidence type="ECO:0000256" key="1">
    <source>
        <dbReference type="ARBA" id="ARBA00022741"/>
    </source>
</evidence>
<dbReference type="GO" id="GO:0000027">
    <property type="term" value="P:ribosomal large subunit assembly"/>
    <property type="evidence" value="ECO:0007669"/>
    <property type="project" value="TreeGrafter"/>
</dbReference>
<dbReference type="STRING" id="36166.T1H3A7"/>
<evidence type="ECO:0000313" key="4">
    <source>
        <dbReference type="Proteomes" id="UP000015102"/>
    </source>
</evidence>
<organism evidence="3 4">
    <name type="scientific">Megaselia scalaris</name>
    <name type="common">Humpbacked fly</name>
    <name type="synonym">Phora scalaris</name>
    <dbReference type="NCBI Taxonomy" id="36166"/>
    <lineage>
        <taxon>Eukaryota</taxon>
        <taxon>Metazoa</taxon>
        <taxon>Ecdysozoa</taxon>
        <taxon>Arthropoda</taxon>
        <taxon>Hexapoda</taxon>
        <taxon>Insecta</taxon>
        <taxon>Pterygota</taxon>
        <taxon>Neoptera</taxon>
        <taxon>Endopterygota</taxon>
        <taxon>Diptera</taxon>
        <taxon>Brachycera</taxon>
        <taxon>Muscomorpha</taxon>
        <taxon>Platypezoidea</taxon>
        <taxon>Phoridae</taxon>
        <taxon>Megaseliini</taxon>
        <taxon>Megaselia</taxon>
    </lineage>
</organism>
<dbReference type="GO" id="GO:0005634">
    <property type="term" value="C:nucleus"/>
    <property type="evidence" value="ECO:0007669"/>
    <property type="project" value="TreeGrafter"/>
</dbReference>
<accession>T1H3A7</accession>
<proteinExistence type="predicted"/>
<dbReference type="AlphaFoldDB" id="T1H3A7"/>
<dbReference type="GO" id="GO:0005524">
    <property type="term" value="F:ATP binding"/>
    <property type="evidence" value="ECO:0007669"/>
    <property type="project" value="UniProtKB-KW"/>
</dbReference>
<dbReference type="GO" id="GO:0000055">
    <property type="term" value="P:ribosomal large subunit export from nucleus"/>
    <property type="evidence" value="ECO:0007669"/>
    <property type="project" value="TreeGrafter"/>
</dbReference>
<evidence type="ECO:0000313" key="3">
    <source>
        <dbReference type="EnsemblMetazoa" id="MESCA010727-PA"/>
    </source>
</evidence>
<evidence type="ECO:0000256" key="2">
    <source>
        <dbReference type="ARBA" id="ARBA00022840"/>
    </source>
</evidence>
<dbReference type="EMBL" id="CAQQ02059173">
    <property type="status" value="NOT_ANNOTATED_CDS"/>
    <property type="molecule type" value="Genomic_DNA"/>
</dbReference>
<keyword evidence="1" id="KW-0547">Nucleotide-binding</keyword>
<reference evidence="3" key="2">
    <citation type="submission" date="2015-06" db="UniProtKB">
        <authorList>
            <consortium name="EnsemblMetazoa"/>
        </authorList>
    </citation>
    <scope>IDENTIFICATION</scope>
</reference>
<protein>
    <submittedName>
        <fullName evidence="3">Uncharacterized protein</fullName>
    </submittedName>
</protein>
<dbReference type="EnsemblMetazoa" id="MESCA010727-RA">
    <property type="protein sequence ID" value="MESCA010727-PA"/>
    <property type="gene ID" value="MESCA010727"/>
</dbReference>
<sequence length="390" mass="46062">MNESVDTSLFPTFLLMIGHSKSESNEQSQKSQYNYYKDSNPDELQNCVDVLKSIEEKVLIQLDLYPDHATLLDIIKIIKRILSIPASASLVRFNSGFQILRQTISQWNEVAHSKNNLQTEEILVAECIKKWNKLELQSWRISLNQVDKKIEQNTFKYWFHIYNVISEYLNNENSDLNPHSLKEVTDILRQFVESSTFGDFHIRVELLKSFELFLHICSIDNINKKNNLIYSLHSLGIYFNQFSKQIVITKRNIRVPIEKKLKEFVKIESYNKDLSYFSMRNNIAKVHRNLNKFLKEYEKELNVKITTILKTEVALDEDLKFKQFQPQLTIDHFITPSNEKFIFIMEPYKLCKYFSSSRRVAEAILKSTKYTECLEKFMKSFLNKLGIMNI</sequence>
<name>T1H3A7_MEGSC</name>
<dbReference type="GO" id="GO:0030687">
    <property type="term" value="C:preribosome, large subunit precursor"/>
    <property type="evidence" value="ECO:0007669"/>
    <property type="project" value="TreeGrafter"/>
</dbReference>